<accession>A0A6J4R7H8</accession>
<name>A0A6J4R7H8_9ACTN</name>
<feature type="region of interest" description="Disordered" evidence="1">
    <location>
        <begin position="1"/>
        <end position="44"/>
    </location>
</feature>
<evidence type="ECO:0000313" key="2">
    <source>
        <dbReference type="EMBL" id="CAA9459506.1"/>
    </source>
</evidence>
<reference evidence="2" key="1">
    <citation type="submission" date="2020-02" db="EMBL/GenBank/DDBJ databases">
        <authorList>
            <person name="Meier V. D."/>
        </authorList>
    </citation>
    <scope>NUCLEOTIDE SEQUENCE</scope>
    <source>
        <strain evidence="2">AVDCRST_MAG25</strain>
    </source>
</reference>
<gene>
    <name evidence="2" type="ORF">AVDCRST_MAG25-660</name>
</gene>
<proteinExistence type="predicted"/>
<feature type="compositionally biased region" description="Polar residues" evidence="1">
    <location>
        <begin position="33"/>
        <end position="44"/>
    </location>
</feature>
<dbReference type="AlphaFoldDB" id="A0A6J4R7H8"/>
<sequence length="44" mass="5005">MLHRLRTQIRPEGPRRGRSTEYFIPSSRLRQGGTASTLPSPLVK</sequence>
<organism evidence="2">
    <name type="scientific">uncultured Rubrobacteraceae bacterium</name>
    <dbReference type="NCBI Taxonomy" id="349277"/>
    <lineage>
        <taxon>Bacteria</taxon>
        <taxon>Bacillati</taxon>
        <taxon>Actinomycetota</taxon>
        <taxon>Rubrobacteria</taxon>
        <taxon>Rubrobacterales</taxon>
        <taxon>Rubrobacteraceae</taxon>
        <taxon>environmental samples</taxon>
    </lineage>
</organism>
<protein>
    <submittedName>
        <fullName evidence="2">Uncharacterized protein</fullName>
    </submittedName>
</protein>
<dbReference type="EMBL" id="CADCVI010000042">
    <property type="protein sequence ID" value="CAA9459506.1"/>
    <property type="molecule type" value="Genomic_DNA"/>
</dbReference>
<evidence type="ECO:0000256" key="1">
    <source>
        <dbReference type="SAM" id="MobiDB-lite"/>
    </source>
</evidence>